<dbReference type="NCBIfam" id="NF003627">
    <property type="entry name" value="PRK05265.1-5"/>
    <property type="match status" value="1"/>
</dbReference>
<keyword evidence="1 4" id="KW-0963">Cytoplasm</keyword>
<evidence type="ECO:0000256" key="3">
    <source>
        <dbReference type="ARBA" id="ARBA00023096"/>
    </source>
</evidence>
<dbReference type="EMBL" id="AP024702">
    <property type="protein sequence ID" value="BCX49996.1"/>
    <property type="molecule type" value="Genomic_DNA"/>
</dbReference>
<keyword evidence="2 4" id="KW-0808">Transferase</keyword>
<comment type="catalytic activity">
    <reaction evidence="4">
        <text>3-amino-2-oxopropyl phosphate + 1-deoxy-D-xylulose 5-phosphate = pyridoxine 5'-phosphate + phosphate + 2 H2O + H(+)</text>
        <dbReference type="Rhea" id="RHEA:15265"/>
        <dbReference type="ChEBI" id="CHEBI:15377"/>
        <dbReference type="ChEBI" id="CHEBI:15378"/>
        <dbReference type="ChEBI" id="CHEBI:43474"/>
        <dbReference type="ChEBI" id="CHEBI:57279"/>
        <dbReference type="ChEBI" id="CHEBI:57792"/>
        <dbReference type="ChEBI" id="CHEBI:58589"/>
        <dbReference type="EC" id="2.6.99.2"/>
    </reaction>
</comment>
<reference evidence="6 7" key="1">
    <citation type="submission" date="2021-06" db="EMBL/GenBank/DDBJ databases">
        <title>Complete genome of Haloferula helveola possessing various polysaccharide degrading enzymes.</title>
        <authorList>
            <person name="Takami H."/>
            <person name="Huang C."/>
            <person name="Hamasaki K."/>
        </authorList>
    </citation>
    <scope>NUCLEOTIDE SEQUENCE [LARGE SCALE GENOMIC DNA]</scope>
    <source>
        <strain evidence="6 7">CN-1</strain>
    </source>
</reference>
<dbReference type="PANTHER" id="PTHR30456:SF0">
    <property type="entry name" value="PYRIDOXINE 5'-PHOSPHATE SYNTHASE"/>
    <property type="match status" value="1"/>
</dbReference>
<feature type="binding site" evidence="4">
    <location>
        <position position="110"/>
    </location>
    <ligand>
        <name>1-deoxy-D-xylulose 5-phosphate</name>
        <dbReference type="ChEBI" id="CHEBI:57792"/>
    </ligand>
</feature>
<dbReference type="InterPro" id="IPR004569">
    <property type="entry name" value="PyrdxlP_synth_PdxJ"/>
</dbReference>
<protein>
    <recommendedName>
        <fullName evidence="4 5">Pyridoxine 5'-phosphate synthase</fullName>
        <shortName evidence="4">PNP synthase</shortName>
        <ecNumber evidence="4 5">2.6.99.2</ecNumber>
    </recommendedName>
</protein>
<evidence type="ECO:0000313" key="6">
    <source>
        <dbReference type="EMBL" id="BCX49996.1"/>
    </source>
</evidence>
<dbReference type="EC" id="2.6.99.2" evidence="4 5"/>
<comment type="subunit">
    <text evidence="4">Homooctamer; tetramer of dimers.</text>
</comment>
<comment type="subcellular location">
    <subcellularLocation>
        <location evidence="4">Cytoplasm</location>
    </subcellularLocation>
</comment>
<comment type="pathway">
    <text evidence="4">Cofactor biosynthesis; pyridoxine 5'-phosphate biosynthesis; pyridoxine 5'-phosphate from D-erythrose 4-phosphate: step 5/5.</text>
</comment>
<evidence type="ECO:0000256" key="2">
    <source>
        <dbReference type="ARBA" id="ARBA00022679"/>
    </source>
</evidence>
<evidence type="ECO:0000313" key="7">
    <source>
        <dbReference type="Proteomes" id="UP001374893"/>
    </source>
</evidence>
<dbReference type="NCBIfam" id="NF003625">
    <property type="entry name" value="PRK05265.1-3"/>
    <property type="match status" value="1"/>
</dbReference>
<feature type="binding site" evidence="4">
    <location>
        <position position="60"/>
    </location>
    <ligand>
        <name>1-deoxy-D-xylulose 5-phosphate</name>
        <dbReference type="ChEBI" id="CHEBI:57792"/>
    </ligand>
</feature>
<comment type="function">
    <text evidence="4">Catalyzes the complicated ring closure reaction between the two acyclic compounds 1-deoxy-D-xylulose-5-phosphate (DXP) and 3-amino-2-oxopropyl phosphate (1-amino-acetone-3-phosphate or AAP) to form pyridoxine 5'-phosphate (PNP) and inorganic phosphate.</text>
</comment>
<organism evidence="6 7">
    <name type="scientific">Haloferula helveola</name>
    <dbReference type="NCBI Taxonomy" id="490095"/>
    <lineage>
        <taxon>Bacteria</taxon>
        <taxon>Pseudomonadati</taxon>
        <taxon>Verrucomicrobiota</taxon>
        <taxon>Verrucomicrobiia</taxon>
        <taxon>Verrucomicrobiales</taxon>
        <taxon>Verrucomicrobiaceae</taxon>
        <taxon>Haloferula</taxon>
    </lineage>
</organism>
<feature type="binding site" evidence="4">
    <location>
        <begin position="12"/>
        <end position="13"/>
    </location>
    <ligand>
        <name>1-deoxy-D-xylulose 5-phosphate</name>
        <dbReference type="ChEBI" id="CHEBI:57792"/>
    </ligand>
</feature>
<feature type="binding site" evidence="4">
    <location>
        <begin position="222"/>
        <end position="223"/>
    </location>
    <ligand>
        <name>3-amino-2-oxopropyl phosphate</name>
        <dbReference type="ChEBI" id="CHEBI:57279"/>
    </ligand>
</feature>
<feature type="active site" description="Proton acceptor" evidence="4">
    <location>
        <position position="80"/>
    </location>
</feature>
<dbReference type="Proteomes" id="UP001374893">
    <property type="component" value="Chromosome"/>
</dbReference>
<evidence type="ECO:0000256" key="5">
    <source>
        <dbReference type="NCBIfam" id="TIGR00559"/>
    </source>
</evidence>
<evidence type="ECO:0000256" key="1">
    <source>
        <dbReference type="ARBA" id="ARBA00022490"/>
    </source>
</evidence>
<keyword evidence="7" id="KW-1185">Reference proteome</keyword>
<comment type="similarity">
    <text evidence="4">Belongs to the PNP synthase family.</text>
</comment>
<name>A0ABN6H8K1_9BACT</name>
<feature type="binding site" evidence="4">
    <location>
        <position position="21"/>
    </location>
    <ligand>
        <name>3-amino-2-oxopropyl phosphate</name>
        <dbReference type="ChEBI" id="CHEBI:57279"/>
    </ligand>
</feature>
<feature type="binding site" evidence="4">
    <location>
        <position position="201"/>
    </location>
    <ligand>
        <name>3-amino-2-oxopropyl phosphate</name>
        <dbReference type="ChEBI" id="CHEBI:57279"/>
    </ligand>
</feature>
<feature type="binding site" evidence="4">
    <location>
        <position position="10"/>
    </location>
    <ligand>
        <name>3-amino-2-oxopropyl phosphate</name>
        <dbReference type="ChEBI" id="CHEBI:57279"/>
    </ligand>
</feature>
<dbReference type="InterPro" id="IPR036130">
    <property type="entry name" value="Pyridoxine-5'_phos_synth"/>
</dbReference>
<dbReference type="Gene3D" id="3.20.20.70">
    <property type="entry name" value="Aldolase class I"/>
    <property type="match status" value="1"/>
</dbReference>
<dbReference type="SUPFAM" id="SSF63892">
    <property type="entry name" value="Pyridoxine 5'-phosphate synthase"/>
    <property type="match status" value="1"/>
</dbReference>
<dbReference type="NCBIfam" id="TIGR00559">
    <property type="entry name" value="pdxJ"/>
    <property type="match status" value="1"/>
</dbReference>
<accession>A0ABN6H8K1</accession>
<feature type="active site" description="Proton acceptor" evidence="4">
    <location>
        <position position="53"/>
    </location>
</feature>
<gene>
    <name evidence="4 6" type="primary">pdxJ</name>
    <name evidence="6" type="ORF">HAHE_39040</name>
</gene>
<keyword evidence="3 4" id="KW-0664">Pyridoxine biosynthesis</keyword>
<dbReference type="Pfam" id="PF03740">
    <property type="entry name" value="PdxJ"/>
    <property type="match status" value="1"/>
</dbReference>
<feature type="binding site" evidence="4">
    <location>
        <position position="55"/>
    </location>
    <ligand>
        <name>1-deoxy-D-xylulose 5-phosphate</name>
        <dbReference type="ChEBI" id="CHEBI:57792"/>
    </ligand>
</feature>
<dbReference type="HAMAP" id="MF_00279">
    <property type="entry name" value="PdxJ"/>
    <property type="match status" value="1"/>
</dbReference>
<feature type="site" description="Transition state stabilizer" evidence="4">
    <location>
        <position position="161"/>
    </location>
</feature>
<sequence length="250" mass="26839">MPVSLLLGVNVDHVATLRQARYALLPDSPNAEPSPLTAALDAAKGGADSITIHVRGDRRHMQDRDAFEIRERCGLPLNLEMGVTEEMLALALKVRPDFVCLVPETREEVTTEGGLDVAGRLDEVKRCVAALRETGIKVSLFIDPDAAQVEASAEAGGQMVELHTGCFANASTADRSMEVERLVDAARAGAGMDLQVNAGHGINYDNLPELFPVPYLTELNIGHSVVARAMRVGLPTAVREMKTAMGAYPQ</sequence>
<evidence type="ECO:0000256" key="4">
    <source>
        <dbReference type="HAMAP-Rule" id="MF_00279"/>
    </source>
</evidence>
<feature type="active site" description="Proton donor" evidence="4">
    <location>
        <position position="200"/>
    </location>
</feature>
<proteinExistence type="inferred from homology"/>
<dbReference type="CDD" id="cd00003">
    <property type="entry name" value="PNPsynthase"/>
    <property type="match status" value="1"/>
</dbReference>
<dbReference type="InterPro" id="IPR013785">
    <property type="entry name" value="Aldolase_TIM"/>
</dbReference>
<dbReference type="PANTHER" id="PTHR30456">
    <property type="entry name" value="PYRIDOXINE 5'-PHOSPHATE SYNTHASE"/>
    <property type="match status" value="1"/>
</dbReference>